<reference evidence="3 4" key="1">
    <citation type="submission" date="2021-01" db="EMBL/GenBank/DDBJ databases">
        <title>Genomic Encyclopedia of Type Strains, Phase IV (KMG-IV): sequencing the most valuable type-strain genomes for metagenomic binning, comparative biology and taxonomic classification.</title>
        <authorList>
            <person name="Goeker M."/>
        </authorList>
    </citation>
    <scope>NUCLEOTIDE SEQUENCE [LARGE SCALE GENOMIC DNA]</scope>
    <source>
        <strain evidence="3 4">DSM 105453</strain>
    </source>
</reference>
<dbReference type="Proteomes" id="UP000823485">
    <property type="component" value="Unassembled WGS sequence"/>
</dbReference>
<dbReference type="Pfam" id="PF05979">
    <property type="entry name" value="DUF896"/>
    <property type="match status" value="1"/>
</dbReference>
<keyword evidence="4" id="KW-1185">Reference proteome</keyword>
<evidence type="ECO:0000313" key="3">
    <source>
        <dbReference type="EMBL" id="MBM7716633.1"/>
    </source>
</evidence>
<comment type="subcellular location">
    <subcellularLocation>
        <location evidence="2">Cytoplasm</location>
    </subcellularLocation>
</comment>
<name>A0ABS2RAE5_9BACI</name>
<dbReference type="Gene3D" id="1.10.287.540">
    <property type="entry name" value="Helix hairpin bin"/>
    <property type="match status" value="1"/>
</dbReference>
<sequence length="77" mass="8929">MLSKEKLARINALARKAKEKGLSKEEAKEQSRLRGEYLKAFRSSMKQTIEQVRVFDSTGQEVTPEKLRSIQLKKKLH</sequence>
<proteinExistence type="inferred from homology"/>
<keyword evidence="1 2" id="KW-0963">Cytoplasm</keyword>
<organism evidence="3 4">
    <name type="scientific">Siminovitchia thermophila</name>
    <dbReference type="NCBI Taxonomy" id="1245522"/>
    <lineage>
        <taxon>Bacteria</taxon>
        <taxon>Bacillati</taxon>
        <taxon>Bacillota</taxon>
        <taxon>Bacilli</taxon>
        <taxon>Bacillales</taxon>
        <taxon>Bacillaceae</taxon>
        <taxon>Siminovitchia</taxon>
    </lineage>
</organism>
<comment type="similarity">
    <text evidence="2">Belongs to the UPF0291 family.</text>
</comment>
<accession>A0ABS2RAE5</accession>
<evidence type="ECO:0000256" key="2">
    <source>
        <dbReference type="HAMAP-Rule" id="MF_01103"/>
    </source>
</evidence>
<dbReference type="PANTHER" id="PTHR37300:SF1">
    <property type="entry name" value="UPF0291 PROTEIN YNZC"/>
    <property type="match status" value="1"/>
</dbReference>
<dbReference type="SUPFAM" id="SSF158221">
    <property type="entry name" value="YnzC-like"/>
    <property type="match status" value="1"/>
</dbReference>
<dbReference type="HAMAP" id="MF_01103">
    <property type="entry name" value="UPF0291"/>
    <property type="match status" value="1"/>
</dbReference>
<dbReference type="RefSeq" id="WP_077110308.1">
    <property type="nucleotide sequence ID" value="NZ_JAFBFH010000030.1"/>
</dbReference>
<evidence type="ECO:0000256" key="1">
    <source>
        <dbReference type="ARBA" id="ARBA00022490"/>
    </source>
</evidence>
<evidence type="ECO:0000313" key="4">
    <source>
        <dbReference type="Proteomes" id="UP000823485"/>
    </source>
</evidence>
<dbReference type="PANTHER" id="PTHR37300">
    <property type="entry name" value="UPF0291 PROTEIN CBO2609/CLC_2481"/>
    <property type="match status" value="1"/>
</dbReference>
<dbReference type="EMBL" id="JAFBFH010000030">
    <property type="protein sequence ID" value="MBM7716633.1"/>
    <property type="molecule type" value="Genomic_DNA"/>
</dbReference>
<gene>
    <name evidence="3" type="ORF">JOC94_003654</name>
</gene>
<dbReference type="InterPro" id="IPR009242">
    <property type="entry name" value="DUF896"/>
</dbReference>
<comment type="caution">
    <text evidence="3">The sequence shown here is derived from an EMBL/GenBank/DDBJ whole genome shotgun (WGS) entry which is preliminary data.</text>
</comment>
<protein>
    <recommendedName>
        <fullName evidence="2">UPF0291 protein JOC94_003654</fullName>
    </recommendedName>
</protein>